<keyword evidence="3" id="KW-0378">Hydrolase</keyword>
<evidence type="ECO:0000313" key="4">
    <source>
        <dbReference type="Proteomes" id="UP000215005"/>
    </source>
</evidence>
<feature type="domain" description="Dienelactone hydrolase" evidence="2">
    <location>
        <begin position="57"/>
        <end position="174"/>
    </location>
</feature>
<dbReference type="SUPFAM" id="SSF53474">
    <property type="entry name" value="alpha/beta-Hydrolases"/>
    <property type="match status" value="1"/>
</dbReference>
<reference evidence="3 4" key="1">
    <citation type="submission" date="2017-08" db="EMBL/GenBank/DDBJ databases">
        <title>The complete genome sequence of Nocardiopsis gilva YIM 90087.</title>
        <authorList>
            <person name="Yin M."/>
            <person name="Tang S."/>
        </authorList>
    </citation>
    <scope>NUCLEOTIDE SEQUENCE [LARGE SCALE GENOMIC DNA]</scope>
    <source>
        <strain evidence="3 4">YIM 90087</strain>
    </source>
</reference>
<dbReference type="AlphaFoldDB" id="A0A223S7Z5"/>
<dbReference type="PANTHER" id="PTHR13136">
    <property type="entry name" value="TESTIS DEVELOPMENT PROTEIN PRTD"/>
    <property type="match status" value="1"/>
</dbReference>
<dbReference type="Pfam" id="PF01738">
    <property type="entry name" value="DLH"/>
    <property type="match status" value="1"/>
</dbReference>
<dbReference type="InterPro" id="IPR029058">
    <property type="entry name" value="AB_hydrolase_fold"/>
</dbReference>
<evidence type="ECO:0000256" key="1">
    <source>
        <dbReference type="SAM" id="MobiDB-lite"/>
    </source>
</evidence>
<evidence type="ECO:0000259" key="2">
    <source>
        <dbReference type="Pfam" id="PF01738"/>
    </source>
</evidence>
<dbReference type="Proteomes" id="UP000215005">
    <property type="component" value="Chromosome"/>
</dbReference>
<organism evidence="3 4">
    <name type="scientific">Nocardiopsis gilva YIM 90087</name>
    <dbReference type="NCBI Taxonomy" id="1235441"/>
    <lineage>
        <taxon>Bacteria</taxon>
        <taxon>Bacillati</taxon>
        <taxon>Actinomycetota</taxon>
        <taxon>Actinomycetes</taxon>
        <taxon>Streptosporangiales</taxon>
        <taxon>Nocardiopsidaceae</taxon>
        <taxon>Nocardiopsis</taxon>
    </lineage>
</organism>
<dbReference type="InterPro" id="IPR002925">
    <property type="entry name" value="Dienelactn_hydro"/>
</dbReference>
<name>A0A223S7Z5_9ACTN</name>
<dbReference type="KEGG" id="ngv:CDO52_16810"/>
<gene>
    <name evidence="3" type="ORF">CDO52_16810</name>
</gene>
<proteinExistence type="predicted"/>
<evidence type="ECO:0000313" key="3">
    <source>
        <dbReference type="EMBL" id="ASU84233.1"/>
    </source>
</evidence>
<keyword evidence="4" id="KW-1185">Reference proteome</keyword>
<accession>A0A223S7Z5</accession>
<dbReference type="GO" id="GO:0016787">
    <property type="term" value="F:hydrolase activity"/>
    <property type="evidence" value="ECO:0007669"/>
    <property type="project" value="UniProtKB-KW"/>
</dbReference>
<sequence>MVLFAHGSGSSRHSPRQKAVASELNERGLGTLLFDLLTDEEEDIEARTGSRDFRFDITLLSERLTEALDWLASTEETSGLPVGLFGASTGAAAALRTAVRRPDRARAVVCRGGRVDLAQETLERISAPVLLIAGSADAPIVRISHEAARRIRAPHQVYIVLGATHLFMEPGALDEVARVSGEWFERYLSA</sequence>
<dbReference type="Gene3D" id="3.40.50.1820">
    <property type="entry name" value="alpha/beta hydrolase"/>
    <property type="match status" value="1"/>
</dbReference>
<dbReference type="PANTHER" id="PTHR13136:SF11">
    <property type="entry name" value="TESTIS-EXPRESSED PROTEIN 30"/>
    <property type="match status" value="1"/>
</dbReference>
<dbReference type="EMBL" id="CP022753">
    <property type="protein sequence ID" value="ASU84233.1"/>
    <property type="molecule type" value="Genomic_DNA"/>
</dbReference>
<feature type="region of interest" description="Disordered" evidence="1">
    <location>
        <begin position="1"/>
        <end position="21"/>
    </location>
</feature>
<protein>
    <submittedName>
        <fullName evidence="3">Alpha/beta hydrolase</fullName>
    </submittedName>
</protein>
<dbReference type="InterPro" id="IPR026555">
    <property type="entry name" value="NSL3/Tex30"/>
</dbReference>